<dbReference type="OrthoDB" id="1495182at2"/>
<dbReference type="AlphaFoldDB" id="A0A1I7NI19"/>
<evidence type="ECO:0000313" key="1">
    <source>
        <dbReference type="EMBL" id="SFV34311.1"/>
    </source>
</evidence>
<dbReference type="EMBL" id="FPCJ01000001">
    <property type="protein sequence ID" value="SFV34311.1"/>
    <property type="molecule type" value="Genomic_DNA"/>
</dbReference>
<name>A0A1I7NI19_9BACT</name>
<organism evidence="1 2">
    <name type="scientific">Thermoflavifilum thermophilum</name>
    <dbReference type="NCBI Taxonomy" id="1393122"/>
    <lineage>
        <taxon>Bacteria</taxon>
        <taxon>Pseudomonadati</taxon>
        <taxon>Bacteroidota</taxon>
        <taxon>Chitinophagia</taxon>
        <taxon>Chitinophagales</taxon>
        <taxon>Chitinophagaceae</taxon>
        <taxon>Thermoflavifilum</taxon>
    </lineage>
</organism>
<dbReference type="Proteomes" id="UP000199537">
    <property type="component" value="Unassembled WGS sequence"/>
</dbReference>
<accession>A0A1I7NI19</accession>
<sequence length="137" mass="15912">MKKALLTILFGIASLVIFGQARIGYTATQIKNEFWESEYNLHSGYDEDGNYYISITTERADVFYLFNSDKVCYSTGIFPHTQGDLNFYVELFNKMYVIVSPTKWKWYSNKGIVNINLIYPEDGGNCFFLFSIESLER</sequence>
<reference evidence="2" key="1">
    <citation type="submission" date="2016-10" db="EMBL/GenBank/DDBJ databases">
        <authorList>
            <person name="Varghese N."/>
            <person name="Submissions S."/>
        </authorList>
    </citation>
    <scope>NUCLEOTIDE SEQUENCE [LARGE SCALE GENOMIC DNA]</scope>
    <source>
        <strain evidence="2">DSM 14807</strain>
    </source>
</reference>
<evidence type="ECO:0000313" key="2">
    <source>
        <dbReference type="Proteomes" id="UP000199537"/>
    </source>
</evidence>
<dbReference type="STRING" id="1393122.SAMN05660895_1963"/>
<gene>
    <name evidence="1" type="ORF">SAMN05660895_1963</name>
</gene>
<dbReference type="RefSeq" id="WP_092460144.1">
    <property type="nucleotide sequence ID" value="NZ_FPCJ01000001.1"/>
</dbReference>
<keyword evidence="2" id="KW-1185">Reference proteome</keyword>
<protein>
    <submittedName>
        <fullName evidence="1">Uncharacterized protein</fullName>
    </submittedName>
</protein>
<proteinExistence type="predicted"/>